<reference evidence="1" key="1">
    <citation type="submission" date="2020-12" db="EMBL/GenBank/DDBJ databases">
        <authorList>
            <person name="Iha C."/>
        </authorList>
    </citation>
    <scope>NUCLEOTIDE SEQUENCE</scope>
</reference>
<dbReference type="EMBL" id="CAJHUC010000836">
    <property type="protein sequence ID" value="CAD7698475.1"/>
    <property type="molecule type" value="Genomic_DNA"/>
</dbReference>
<accession>A0A8S1IUH4</accession>
<gene>
    <name evidence="1" type="ORF">OSTQU699_LOCUS3836</name>
</gene>
<dbReference type="Proteomes" id="UP000708148">
    <property type="component" value="Unassembled WGS sequence"/>
</dbReference>
<proteinExistence type="predicted"/>
<keyword evidence="2" id="KW-1185">Reference proteome</keyword>
<protein>
    <submittedName>
        <fullName evidence="1">Uncharacterized protein</fullName>
    </submittedName>
</protein>
<name>A0A8S1IUH4_9CHLO</name>
<evidence type="ECO:0000313" key="2">
    <source>
        <dbReference type="Proteomes" id="UP000708148"/>
    </source>
</evidence>
<comment type="caution">
    <text evidence="1">The sequence shown here is derived from an EMBL/GenBank/DDBJ whole genome shotgun (WGS) entry which is preliminary data.</text>
</comment>
<sequence>MPHCHAQRAPIHRCQSNDSSYLFSPVSSACHLSHPYIWSVVWQTVEILLEFVCLSGQYFAPEPLAMMGPLKRYQAFGHAVPILGQPVQMRAFATGGKLPTWSLMGRPVHDRAVGLWHTAVVAHSNAKGLNINLVQPSLTEMNSLTCSTALWCCCTVRCFCRGPGLSSARKVPHAHAN</sequence>
<dbReference type="AlphaFoldDB" id="A0A8S1IUH4"/>
<evidence type="ECO:0000313" key="1">
    <source>
        <dbReference type="EMBL" id="CAD7698475.1"/>
    </source>
</evidence>
<organism evidence="1 2">
    <name type="scientific">Ostreobium quekettii</name>
    <dbReference type="NCBI Taxonomy" id="121088"/>
    <lineage>
        <taxon>Eukaryota</taxon>
        <taxon>Viridiplantae</taxon>
        <taxon>Chlorophyta</taxon>
        <taxon>core chlorophytes</taxon>
        <taxon>Ulvophyceae</taxon>
        <taxon>TCBD clade</taxon>
        <taxon>Bryopsidales</taxon>
        <taxon>Ostreobineae</taxon>
        <taxon>Ostreobiaceae</taxon>
        <taxon>Ostreobium</taxon>
    </lineage>
</organism>